<feature type="region of interest" description="Disordered" evidence="1">
    <location>
        <begin position="1"/>
        <end position="32"/>
    </location>
</feature>
<dbReference type="Proteomes" id="UP001054252">
    <property type="component" value="Unassembled WGS sequence"/>
</dbReference>
<reference evidence="2 3" key="1">
    <citation type="journal article" date="2021" name="Commun. Biol.">
        <title>The genome of Shorea leprosula (Dipterocarpaceae) highlights the ecological relevance of drought in aseasonal tropical rainforests.</title>
        <authorList>
            <person name="Ng K.K.S."/>
            <person name="Kobayashi M.J."/>
            <person name="Fawcett J.A."/>
            <person name="Hatakeyama M."/>
            <person name="Paape T."/>
            <person name="Ng C.H."/>
            <person name="Ang C.C."/>
            <person name="Tnah L.H."/>
            <person name="Lee C.T."/>
            <person name="Nishiyama T."/>
            <person name="Sese J."/>
            <person name="O'Brien M.J."/>
            <person name="Copetti D."/>
            <person name="Mohd Noor M.I."/>
            <person name="Ong R.C."/>
            <person name="Putra M."/>
            <person name="Sireger I.Z."/>
            <person name="Indrioko S."/>
            <person name="Kosugi Y."/>
            <person name="Izuno A."/>
            <person name="Isagi Y."/>
            <person name="Lee S.L."/>
            <person name="Shimizu K.K."/>
        </authorList>
    </citation>
    <scope>NUCLEOTIDE SEQUENCE [LARGE SCALE GENOMIC DNA]</scope>
    <source>
        <strain evidence="2">214</strain>
    </source>
</reference>
<dbReference type="AlphaFoldDB" id="A0AAV5JVM9"/>
<organism evidence="2 3">
    <name type="scientific">Rubroshorea leprosula</name>
    <dbReference type="NCBI Taxonomy" id="152421"/>
    <lineage>
        <taxon>Eukaryota</taxon>
        <taxon>Viridiplantae</taxon>
        <taxon>Streptophyta</taxon>
        <taxon>Embryophyta</taxon>
        <taxon>Tracheophyta</taxon>
        <taxon>Spermatophyta</taxon>
        <taxon>Magnoliopsida</taxon>
        <taxon>eudicotyledons</taxon>
        <taxon>Gunneridae</taxon>
        <taxon>Pentapetalae</taxon>
        <taxon>rosids</taxon>
        <taxon>malvids</taxon>
        <taxon>Malvales</taxon>
        <taxon>Dipterocarpaceae</taxon>
        <taxon>Rubroshorea</taxon>
    </lineage>
</organism>
<accession>A0AAV5JVM9</accession>
<proteinExistence type="predicted"/>
<protein>
    <submittedName>
        <fullName evidence="2">Uncharacterized protein</fullName>
    </submittedName>
</protein>
<gene>
    <name evidence="2" type="ORF">SLEP1_g26205</name>
</gene>
<dbReference type="EMBL" id="BPVZ01000043">
    <property type="protein sequence ID" value="GKV15412.1"/>
    <property type="molecule type" value="Genomic_DNA"/>
</dbReference>
<keyword evidence="3" id="KW-1185">Reference proteome</keyword>
<evidence type="ECO:0000313" key="2">
    <source>
        <dbReference type="EMBL" id="GKV15412.1"/>
    </source>
</evidence>
<evidence type="ECO:0000313" key="3">
    <source>
        <dbReference type="Proteomes" id="UP001054252"/>
    </source>
</evidence>
<evidence type="ECO:0000256" key="1">
    <source>
        <dbReference type="SAM" id="MobiDB-lite"/>
    </source>
</evidence>
<name>A0AAV5JVM9_9ROSI</name>
<comment type="caution">
    <text evidence="2">The sequence shown here is derived from an EMBL/GenBank/DDBJ whole genome shotgun (WGS) entry which is preliminary data.</text>
</comment>
<sequence length="108" mass="12173">MFGSEGGGGRHSKKRGKERYSRSGFGAGEEFGNQKKRVPSLNFFPHPWPSLNFFPYPWPSLFPSVVIWLSFSGHSANLVFGEKSKAQQLESEECLRCGFEEEPSDKRG</sequence>